<evidence type="ECO:0000256" key="5">
    <source>
        <dbReference type="SAM" id="Phobius"/>
    </source>
</evidence>
<evidence type="ECO:0000256" key="1">
    <source>
        <dbReference type="ARBA" id="ARBA00004127"/>
    </source>
</evidence>
<dbReference type="RefSeq" id="WP_122912858.1">
    <property type="nucleotide sequence ID" value="NZ_RHHT01000015.1"/>
</dbReference>
<evidence type="ECO:0000313" key="8">
    <source>
        <dbReference type="Proteomes" id="UP000281915"/>
    </source>
</evidence>
<evidence type="ECO:0000256" key="4">
    <source>
        <dbReference type="ARBA" id="ARBA00023136"/>
    </source>
</evidence>
<keyword evidence="3 5" id="KW-1133">Transmembrane helix</keyword>
<feature type="transmembrane region" description="Helical" evidence="5">
    <location>
        <begin position="106"/>
        <end position="128"/>
    </location>
</feature>
<dbReference type="Pfam" id="PF06803">
    <property type="entry name" value="DUF1232"/>
    <property type="match status" value="1"/>
</dbReference>
<comment type="caution">
    <text evidence="7">The sequence shown here is derived from an EMBL/GenBank/DDBJ whole genome shotgun (WGS) entry which is preliminary data.</text>
</comment>
<dbReference type="AlphaFoldDB" id="A0A3M8CZM2"/>
<name>A0A3M8CZM2_9BACL</name>
<keyword evidence="4 5" id="KW-0472">Membrane</keyword>
<dbReference type="InterPro" id="IPR010652">
    <property type="entry name" value="DUF1232"/>
</dbReference>
<proteinExistence type="predicted"/>
<evidence type="ECO:0000256" key="3">
    <source>
        <dbReference type="ARBA" id="ARBA00022989"/>
    </source>
</evidence>
<feature type="domain" description="DUF1232" evidence="6">
    <location>
        <begin position="37"/>
        <end position="73"/>
    </location>
</feature>
<dbReference type="EMBL" id="RHHT01000015">
    <property type="protein sequence ID" value="RNB80761.1"/>
    <property type="molecule type" value="Genomic_DNA"/>
</dbReference>
<evidence type="ECO:0000256" key="2">
    <source>
        <dbReference type="ARBA" id="ARBA00022692"/>
    </source>
</evidence>
<gene>
    <name evidence="7" type="ORF">EDM58_07910</name>
</gene>
<evidence type="ECO:0000259" key="6">
    <source>
        <dbReference type="Pfam" id="PF06803"/>
    </source>
</evidence>
<evidence type="ECO:0000313" key="7">
    <source>
        <dbReference type="EMBL" id="RNB80761.1"/>
    </source>
</evidence>
<keyword evidence="2 5" id="KW-0812">Transmembrane</keyword>
<reference evidence="7 8" key="1">
    <citation type="submission" date="2018-10" db="EMBL/GenBank/DDBJ databases">
        <title>Phylogenomics of Brevibacillus.</title>
        <authorList>
            <person name="Dunlap C."/>
        </authorList>
    </citation>
    <scope>NUCLEOTIDE SEQUENCE [LARGE SCALE GENOMIC DNA]</scope>
    <source>
        <strain evidence="7 8">JCM 15085</strain>
    </source>
</reference>
<sequence>MRAATTFQVLKNKAKKLKLEAYVLYFAYKDSRVSWYAKLFAILVVAYAFSPIDFIPDFIPILGYLDDIILVPLGIWVALKLIPNEVIHDCREKAQALLAKGKPKNWIMGAIFIIIWILLGVWVSWYLYQWLLA</sequence>
<dbReference type="Proteomes" id="UP000281915">
    <property type="component" value="Unassembled WGS sequence"/>
</dbReference>
<comment type="subcellular location">
    <subcellularLocation>
        <location evidence="1">Endomembrane system</location>
        <topology evidence="1">Multi-pass membrane protein</topology>
    </subcellularLocation>
</comment>
<dbReference type="GO" id="GO:0012505">
    <property type="term" value="C:endomembrane system"/>
    <property type="evidence" value="ECO:0007669"/>
    <property type="project" value="UniProtKB-SubCell"/>
</dbReference>
<accession>A0A3M8CZM2</accession>
<organism evidence="7 8">
    <name type="scientific">Brevibacillus panacihumi</name>
    <dbReference type="NCBI Taxonomy" id="497735"/>
    <lineage>
        <taxon>Bacteria</taxon>
        <taxon>Bacillati</taxon>
        <taxon>Bacillota</taxon>
        <taxon>Bacilli</taxon>
        <taxon>Bacillales</taxon>
        <taxon>Paenibacillaceae</taxon>
        <taxon>Brevibacillus</taxon>
    </lineage>
</organism>
<protein>
    <submittedName>
        <fullName evidence="7">DUF1232 domain-containing protein</fullName>
    </submittedName>
</protein>
<feature type="transmembrane region" description="Helical" evidence="5">
    <location>
        <begin position="35"/>
        <end position="52"/>
    </location>
</feature>